<comment type="caution">
    <text evidence="2">The sequence shown here is derived from an EMBL/GenBank/DDBJ whole genome shotgun (WGS) entry which is preliminary data.</text>
</comment>
<organism evidence="2 3">
    <name type="scientific">Actinomyces bowdenii</name>
    <dbReference type="NCBI Taxonomy" id="131109"/>
    <lineage>
        <taxon>Bacteria</taxon>
        <taxon>Bacillati</taxon>
        <taxon>Actinomycetota</taxon>
        <taxon>Actinomycetes</taxon>
        <taxon>Actinomycetales</taxon>
        <taxon>Actinomycetaceae</taxon>
        <taxon>Actinomyces</taxon>
    </lineage>
</organism>
<name>A0A3P1V9Z7_9ACTO</name>
<dbReference type="AlphaFoldDB" id="A0A3P1V9Z7"/>
<dbReference type="InterPro" id="IPR059125">
    <property type="entry name" value="Ferritin_actino"/>
</dbReference>
<accession>A0A3P1V9Z7</accession>
<proteinExistence type="predicted"/>
<dbReference type="Proteomes" id="UP000271272">
    <property type="component" value="Unassembled WGS sequence"/>
</dbReference>
<keyword evidence="3" id="KW-1185">Reference proteome</keyword>
<dbReference type="InterPro" id="IPR012347">
    <property type="entry name" value="Ferritin-like"/>
</dbReference>
<dbReference type="RefSeq" id="WP_124932498.1">
    <property type="nucleotide sequence ID" value="NZ_JAGFOU010000029.1"/>
</dbReference>
<protein>
    <submittedName>
        <fullName evidence="2">tRNA 2-methylthio-N6-isopentenyl adenosine(37) hydroxylase MiaE-like protein</fullName>
    </submittedName>
</protein>
<evidence type="ECO:0000313" key="3">
    <source>
        <dbReference type="Proteomes" id="UP000271272"/>
    </source>
</evidence>
<evidence type="ECO:0000313" key="2">
    <source>
        <dbReference type="EMBL" id="RRD30578.1"/>
    </source>
</evidence>
<dbReference type="Pfam" id="PF13794">
    <property type="entry name" value="MiaE_2"/>
    <property type="match status" value="1"/>
</dbReference>
<reference evidence="2 3" key="1">
    <citation type="submission" date="2018-11" db="EMBL/GenBank/DDBJ databases">
        <title>Genomes From Bacteria Associated with the Canine Oral Cavity: a Test Case for Automated Genome-Based Taxonomic Assignment.</title>
        <authorList>
            <person name="Coil D.A."/>
            <person name="Jospin G."/>
            <person name="Darling A.E."/>
            <person name="Wallis C."/>
            <person name="Davis I.J."/>
            <person name="Harris S."/>
            <person name="Eisen J.A."/>
            <person name="Holcombe L.J."/>
            <person name="O'Flynn C."/>
        </authorList>
    </citation>
    <scope>NUCLEOTIDE SEQUENCE [LARGE SCALE GENOMIC DNA]</scope>
    <source>
        <strain evidence="2 3">OH5050</strain>
    </source>
</reference>
<dbReference type="EMBL" id="RQZC01000001">
    <property type="protein sequence ID" value="RRD30578.1"/>
    <property type="molecule type" value="Genomic_DNA"/>
</dbReference>
<gene>
    <name evidence="2" type="ORF">EII10_00145</name>
</gene>
<dbReference type="OrthoDB" id="3728083at2"/>
<dbReference type="Gene3D" id="1.20.1260.10">
    <property type="match status" value="1"/>
</dbReference>
<evidence type="ECO:0000259" key="1">
    <source>
        <dbReference type="Pfam" id="PF13794"/>
    </source>
</evidence>
<feature type="domain" description="Ferritin-like" evidence="1">
    <location>
        <begin position="20"/>
        <end position="183"/>
    </location>
</feature>
<sequence>MTRTPTSSAAAQASPYALTVVGIVAYSRTAACVRYAKDADKAPTMDSRVALLHMSAWEVGSFERVVERAGAEGIEAYTEAERFASLLGDLDERLRPLDWAERLVKTYLIFGLLIDLGMALSDFLPEPLRTGLIDELAQDPIGSCAAMELDSAISADPQLAARLGLWARRVVGEEIGTFQRLLVQFPELLVGASAEQLHEVLSQGATSRMKGLGLRV</sequence>